<keyword evidence="11 13" id="KW-0472">Membrane</keyword>
<dbReference type="PROSITE" id="PS50885">
    <property type="entry name" value="HAMP"/>
    <property type="match status" value="1"/>
</dbReference>
<proteinExistence type="predicted"/>
<dbReference type="SMART" id="SM00304">
    <property type="entry name" value="HAMP"/>
    <property type="match status" value="1"/>
</dbReference>
<evidence type="ECO:0000256" key="6">
    <source>
        <dbReference type="ARBA" id="ARBA00022679"/>
    </source>
</evidence>
<evidence type="ECO:0000256" key="8">
    <source>
        <dbReference type="ARBA" id="ARBA00022777"/>
    </source>
</evidence>
<protein>
    <recommendedName>
        <fullName evidence="3">histidine kinase</fullName>
        <ecNumber evidence="3">2.7.13.3</ecNumber>
    </recommendedName>
</protein>
<dbReference type="GO" id="GO:0016301">
    <property type="term" value="F:kinase activity"/>
    <property type="evidence" value="ECO:0007669"/>
    <property type="project" value="UniProtKB-KW"/>
</dbReference>
<keyword evidence="13" id="KW-0812">Transmembrane</keyword>
<dbReference type="SMART" id="SM00388">
    <property type="entry name" value="HisKA"/>
    <property type="match status" value="1"/>
</dbReference>
<evidence type="ECO:0000313" key="17">
    <source>
        <dbReference type="Proteomes" id="UP000723714"/>
    </source>
</evidence>
<dbReference type="PANTHER" id="PTHR45528:SF1">
    <property type="entry name" value="SENSOR HISTIDINE KINASE CPXA"/>
    <property type="match status" value="1"/>
</dbReference>
<dbReference type="EC" id="2.7.13.3" evidence="3"/>
<keyword evidence="7" id="KW-0547">Nucleotide-binding</keyword>
<dbReference type="Pfam" id="PF00672">
    <property type="entry name" value="HAMP"/>
    <property type="match status" value="1"/>
</dbReference>
<dbReference type="CDD" id="cd06225">
    <property type="entry name" value="HAMP"/>
    <property type="match status" value="1"/>
</dbReference>
<dbReference type="Proteomes" id="UP000723714">
    <property type="component" value="Unassembled WGS sequence"/>
</dbReference>
<keyword evidence="17" id="KW-1185">Reference proteome</keyword>
<name>A0ABS6D1H8_9FIRM</name>
<evidence type="ECO:0000256" key="11">
    <source>
        <dbReference type="ARBA" id="ARBA00023136"/>
    </source>
</evidence>
<evidence type="ECO:0000256" key="9">
    <source>
        <dbReference type="ARBA" id="ARBA00022840"/>
    </source>
</evidence>
<keyword evidence="5" id="KW-0597">Phosphoprotein</keyword>
<keyword evidence="13" id="KW-1133">Transmembrane helix</keyword>
<keyword evidence="6" id="KW-0808">Transferase</keyword>
<dbReference type="PROSITE" id="PS50109">
    <property type="entry name" value="HIS_KIN"/>
    <property type="match status" value="1"/>
</dbReference>
<comment type="catalytic activity">
    <reaction evidence="1">
        <text>ATP + protein L-histidine = ADP + protein N-phospho-L-histidine.</text>
        <dbReference type="EC" id="2.7.13.3"/>
    </reaction>
</comment>
<dbReference type="InterPro" id="IPR003661">
    <property type="entry name" value="HisK_dim/P_dom"/>
</dbReference>
<keyword evidence="4" id="KW-1003">Cell membrane</keyword>
<keyword evidence="10" id="KW-0902">Two-component regulatory system</keyword>
<reference evidence="16 17" key="1">
    <citation type="submission" date="2021-06" db="EMBL/GenBank/DDBJ databases">
        <title>Faecalicatena sp. nov. isolated from porcine feces.</title>
        <authorList>
            <person name="Oh B.S."/>
            <person name="Lee J.H."/>
        </authorList>
    </citation>
    <scope>NUCLEOTIDE SEQUENCE [LARGE SCALE GENOMIC DNA]</scope>
    <source>
        <strain evidence="16 17">AGMB00832</strain>
    </source>
</reference>
<feature type="domain" description="HAMP" evidence="15">
    <location>
        <begin position="197"/>
        <end position="249"/>
    </location>
</feature>
<feature type="transmembrane region" description="Helical" evidence="13">
    <location>
        <begin position="176"/>
        <end position="195"/>
    </location>
</feature>
<comment type="caution">
    <text evidence="16">The sequence shown here is derived from an EMBL/GenBank/DDBJ whole genome shotgun (WGS) entry which is preliminary data.</text>
</comment>
<evidence type="ECO:0000256" key="12">
    <source>
        <dbReference type="SAM" id="Coils"/>
    </source>
</evidence>
<evidence type="ECO:0000259" key="15">
    <source>
        <dbReference type="PROSITE" id="PS50885"/>
    </source>
</evidence>
<accession>A0ABS6D1H8</accession>
<feature type="domain" description="Histidine kinase" evidence="14">
    <location>
        <begin position="278"/>
        <end position="494"/>
    </location>
</feature>
<dbReference type="PANTHER" id="PTHR45528">
    <property type="entry name" value="SENSOR HISTIDINE KINASE CPXA"/>
    <property type="match status" value="1"/>
</dbReference>
<evidence type="ECO:0000256" key="1">
    <source>
        <dbReference type="ARBA" id="ARBA00000085"/>
    </source>
</evidence>
<evidence type="ECO:0000259" key="14">
    <source>
        <dbReference type="PROSITE" id="PS50109"/>
    </source>
</evidence>
<dbReference type="InterPro" id="IPR050398">
    <property type="entry name" value="HssS/ArlS-like"/>
</dbReference>
<keyword evidence="8 16" id="KW-0418">Kinase</keyword>
<evidence type="ECO:0000256" key="7">
    <source>
        <dbReference type="ARBA" id="ARBA00022741"/>
    </source>
</evidence>
<dbReference type="RefSeq" id="WP_216240049.1">
    <property type="nucleotide sequence ID" value="NZ_JABACJ020000003.1"/>
</dbReference>
<dbReference type="InterPro" id="IPR005467">
    <property type="entry name" value="His_kinase_dom"/>
</dbReference>
<evidence type="ECO:0000256" key="3">
    <source>
        <dbReference type="ARBA" id="ARBA00012438"/>
    </source>
</evidence>
<sequence>MRHSIRRQMMVVFVGLIIFILVLMFAANSGFLEEYYIVHKQADLLDMYNSIDTEIQKGDIKDEAAINKLVRKTEKGNLSVIVVQPDGNGDGNIIFSTVRDATSPLYLKLFAYIFDKNQDKGKILKSTDSYKIYKTKDFVNGTEYLEMWGNMSSGTIFVMRSPLESIRESADLANKFLVYMGGIAILLGGLLVWFFSRKITDPIKELAVLSQRMADLDFDAKYTSGGENEIGVLGRNFNIMSQRLEKTVSELKSANNRLKKDIEQKEKLENMRNEFLGNVSHELKTPIALIQGYAEGLKEGISEDPESREFYCDVIMDEAGKMNRMVKNLLILNQLEFGDDDVEFERFDIVSLIRGVLASCEILIQQAEATVDFIADESVCVWADEFKTEQVLRNYITNAIHHVENEKRIEIRVISKGNVVKITVFNSGKPIPEEDLTKLWDKFYKVDKAHTREYGGNGIGLSIVKAIMESFQQEYGVRNFENGVEFWFELDAGTGEKCPAEEERNEG</sequence>
<feature type="coiled-coil region" evidence="12">
    <location>
        <begin position="241"/>
        <end position="271"/>
    </location>
</feature>
<evidence type="ECO:0000256" key="10">
    <source>
        <dbReference type="ARBA" id="ARBA00023012"/>
    </source>
</evidence>
<dbReference type="CDD" id="cd00082">
    <property type="entry name" value="HisKA"/>
    <property type="match status" value="1"/>
</dbReference>
<keyword evidence="9" id="KW-0067">ATP-binding</keyword>
<keyword evidence="12" id="KW-0175">Coiled coil</keyword>
<dbReference type="Pfam" id="PF02518">
    <property type="entry name" value="HATPase_c"/>
    <property type="match status" value="1"/>
</dbReference>
<dbReference type="InterPro" id="IPR003594">
    <property type="entry name" value="HATPase_dom"/>
</dbReference>
<dbReference type="EMBL" id="JABACJ020000003">
    <property type="protein sequence ID" value="MBU3875185.1"/>
    <property type="molecule type" value="Genomic_DNA"/>
</dbReference>
<evidence type="ECO:0000256" key="5">
    <source>
        <dbReference type="ARBA" id="ARBA00022553"/>
    </source>
</evidence>
<evidence type="ECO:0000256" key="4">
    <source>
        <dbReference type="ARBA" id="ARBA00022475"/>
    </source>
</evidence>
<evidence type="ECO:0000256" key="2">
    <source>
        <dbReference type="ARBA" id="ARBA00004651"/>
    </source>
</evidence>
<evidence type="ECO:0000313" key="16">
    <source>
        <dbReference type="EMBL" id="MBU3875185.1"/>
    </source>
</evidence>
<organism evidence="16 17">
    <name type="scientific">Faecalicatena faecalis</name>
    <dbReference type="NCBI Taxonomy" id="2726362"/>
    <lineage>
        <taxon>Bacteria</taxon>
        <taxon>Bacillati</taxon>
        <taxon>Bacillota</taxon>
        <taxon>Clostridia</taxon>
        <taxon>Lachnospirales</taxon>
        <taxon>Lachnospiraceae</taxon>
        <taxon>Faecalicatena</taxon>
    </lineage>
</organism>
<evidence type="ECO:0000256" key="13">
    <source>
        <dbReference type="SAM" id="Phobius"/>
    </source>
</evidence>
<dbReference type="Pfam" id="PF00512">
    <property type="entry name" value="HisKA"/>
    <property type="match status" value="1"/>
</dbReference>
<gene>
    <name evidence="16" type="ORF">HGO97_005065</name>
</gene>
<dbReference type="SMART" id="SM00387">
    <property type="entry name" value="HATPase_c"/>
    <property type="match status" value="1"/>
</dbReference>
<comment type="subcellular location">
    <subcellularLocation>
        <location evidence="2">Cell membrane</location>
        <topology evidence="2">Multi-pass membrane protein</topology>
    </subcellularLocation>
</comment>
<dbReference type="InterPro" id="IPR003660">
    <property type="entry name" value="HAMP_dom"/>
</dbReference>